<evidence type="ECO:0000313" key="9">
    <source>
        <dbReference type="EMBL" id="ETW48811.1"/>
    </source>
</evidence>
<dbReference type="SUPFAM" id="SSF56112">
    <property type="entry name" value="Protein kinase-like (PK-like)"/>
    <property type="match status" value="1"/>
</dbReference>
<keyword evidence="3" id="KW-0547">Nucleotide-binding</keyword>
<dbReference type="GO" id="GO:0005524">
    <property type="term" value="F:ATP binding"/>
    <property type="evidence" value="ECO:0007669"/>
    <property type="project" value="UniProtKB-KW"/>
</dbReference>
<dbReference type="AlphaFoldDB" id="A0A024WQK5"/>
<reference evidence="9 10" key="1">
    <citation type="submission" date="2013-02" db="EMBL/GenBank/DDBJ databases">
        <title>The Genome Annotation of Plasmodium falciparum MaliPS096_E11.</title>
        <authorList>
            <consortium name="The Broad Institute Genome Sequencing Platform"/>
            <consortium name="The Broad Institute Genome Sequencing Center for Infectious Disease"/>
            <person name="Neafsey D."/>
            <person name="Hoffman S."/>
            <person name="Volkman S."/>
            <person name="Rosenthal P."/>
            <person name="Walker B."/>
            <person name="Young S.K."/>
            <person name="Zeng Q."/>
            <person name="Gargeya S."/>
            <person name="Fitzgerald M."/>
            <person name="Haas B."/>
            <person name="Abouelleil A."/>
            <person name="Allen A.W."/>
            <person name="Alvarado L."/>
            <person name="Arachchi H.M."/>
            <person name="Berlin A.M."/>
            <person name="Chapman S.B."/>
            <person name="Gainer-Dewar J."/>
            <person name="Goldberg J."/>
            <person name="Griggs A."/>
            <person name="Gujja S."/>
            <person name="Hansen M."/>
            <person name="Howarth C."/>
            <person name="Imamovic A."/>
            <person name="Ireland A."/>
            <person name="Larimer J."/>
            <person name="McCowan C."/>
            <person name="Murphy C."/>
            <person name="Pearson M."/>
            <person name="Poon T.W."/>
            <person name="Priest M."/>
            <person name="Roberts A."/>
            <person name="Saif S."/>
            <person name="Shea T."/>
            <person name="Sisk P."/>
            <person name="Sykes S."/>
            <person name="Wortman J."/>
            <person name="Nusbaum C."/>
            <person name="Birren B."/>
        </authorList>
    </citation>
    <scope>NUCLEOTIDE SEQUENCE [LARGE SCALE GENOMIC DNA]</scope>
    <source>
        <strain evidence="9 10">MaliPS096_E11</strain>
    </source>
</reference>
<evidence type="ECO:0000256" key="2">
    <source>
        <dbReference type="ARBA" id="ARBA00022679"/>
    </source>
</evidence>
<keyword evidence="4" id="KW-0418">Kinase</keyword>
<keyword evidence="7" id="KW-1133">Transmembrane helix</keyword>
<accession>A0A024WQK5</accession>
<feature type="transmembrane region" description="Helical" evidence="7">
    <location>
        <begin position="153"/>
        <end position="178"/>
    </location>
</feature>
<evidence type="ECO:0000256" key="5">
    <source>
        <dbReference type="ARBA" id="ARBA00022840"/>
    </source>
</evidence>
<dbReference type="PROSITE" id="PS50011">
    <property type="entry name" value="PROTEIN_KINASE_DOM"/>
    <property type="match status" value="1"/>
</dbReference>
<gene>
    <name evidence="9" type="ORF">PFMALIP_03125</name>
</gene>
<evidence type="ECO:0000313" key="10">
    <source>
        <dbReference type="Proteomes" id="UP000030699"/>
    </source>
</evidence>
<keyword evidence="1" id="KW-0723">Serine/threonine-protein kinase</keyword>
<reference evidence="9 10" key="2">
    <citation type="submission" date="2013-02" db="EMBL/GenBank/DDBJ databases">
        <title>The Genome Sequence of Plasmodium falciparum MaliPS096_E11.</title>
        <authorList>
            <consortium name="The Broad Institute Genome Sequencing Platform"/>
            <consortium name="The Broad Institute Genome Sequencing Center for Infectious Disease"/>
            <person name="Neafsey D."/>
            <person name="Cheeseman I."/>
            <person name="Volkman S."/>
            <person name="Adams J."/>
            <person name="Walker B."/>
            <person name="Young S.K."/>
            <person name="Zeng Q."/>
            <person name="Gargeya S."/>
            <person name="Fitzgerald M."/>
            <person name="Haas B."/>
            <person name="Abouelleil A."/>
            <person name="Alvarado L."/>
            <person name="Arachchi H.M."/>
            <person name="Berlin A.M."/>
            <person name="Chapman S.B."/>
            <person name="Dewar J."/>
            <person name="Goldberg J."/>
            <person name="Griggs A."/>
            <person name="Gujja S."/>
            <person name="Hansen M."/>
            <person name="Howarth C."/>
            <person name="Imamovic A."/>
            <person name="Larimer J."/>
            <person name="McCowan C."/>
            <person name="Murphy C."/>
            <person name="Neiman D."/>
            <person name="Pearson M."/>
            <person name="Priest M."/>
            <person name="Roberts A."/>
            <person name="Saif S."/>
            <person name="Shea T."/>
            <person name="Sisk P."/>
            <person name="Sykes S."/>
            <person name="Wortman J."/>
            <person name="Nusbaum C."/>
            <person name="Birren B."/>
        </authorList>
    </citation>
    <scope>NUCLEOTIDE SEQUENCE [LARGE SCALE GENOMIC DNA]</scope>
    <source>
        <strain evidence="9 10">MaliPS096_E11</strain>
    </source>
</reference>
<dbReference type="InterPro" id="IPR000719">
    <property type="entry name" value="Prot_kinase_dom"/>
</dbReference>
<dbReference type="InterPro" id="IPR011009">
    <property type="entry name" value="Kinase-like_dom_sf"/>
</dbReference>
<keyword evidence="7" id="KW-0812">Transmembrane</keyword>
<evidence type="ECO:0000256" key="7">
    <source>
        <dbReference type="SAM" id="Phobius"/>
    </source>
</evidence>
<proteinExistence type="predicted"/>
<evidence type="ECO:0000256" key="3">
    <source>
        <dbReference type="ARBA" id="ARBA00022741"/>
    </source>
</evidence>
<feature type="domain" description="Protein kinase" evidence="8">
    <location>
        <begin position="1"/>
        <end position="234"/>
    </location>
</feature>
<dbReference type="InterPro" id="IPR050205">
    <property type="entry name" value="CDPK_Ser/Thr_kinases"/>
</dbReference>
<dbReference type="Pfam" id="PF00069">
    <property type="entry name" value="Pkinase"/>
    <property type="match status" value="1"/>
</dbReference>
<evidence type="ECO:0000256" key="6">
    <source>
        <dbReference type="SAM" id="MobiDB-lite"/>
    </source>
</evidence>
<keyword evidence="7" id="KW-0472">Membrane</keyword>
<sequence length="307" mass="36267">MENTPGSQKKKTTSENNKELEKETNKTQYEKYAQKKIYQNQKNEITNICLHNQSKDITKRIFSNTHETKEANNINKYDETNNINKDGETKNINKYDETNNTIKYDETNNIIKDDETNNHRTSSNKKYIKLVGTYGYIAPEIIKGFNYSILSDMWSIGIIFYILMTGITPLPMCLMINYKNTKDILLKKEKKGINFNLLSFHNYPIAKDLCEQLLQFDPNKRISNTVCAANHPWLKYFHILNKTQKNKKNKKKKKKKILCAPLVGYINRMNANVKEKKRTKKRTNTKIKTRKRKIWTTILIVFIMMKW</sequence>
<evidence type="ECO:0000259" key="8">
    <source>
        <dbReference type="PROSITE" id="PS50011"/>
    </source>
</evidence>
<dbReference type="EMBL" id="KI925562">
    <property type="protein sequence ID" value="ETW48811.1"/>
    <property type="molecule type" value="Genomic_DNA"/>
</dbReference>
<protein>
    <recommendedName>
        <fullName evidence="8">Protein kinase domain-containing protein</fullName>
    </recommendedName>
</protein>
<keyword evidence="2" id="KW-0808">Transferase</keyword>
<feature type="compositionally biased region" description="Basic and acidic residues" evidence="6">
    <location>
        <begin position="12"/>
        <end position="27"/>
    </location>
</feature>
<dbReference type="GO" id="GO:0004674">
    <property type="term" value="F:protein serine/threonine kinase activity"/>
    <property type="evidence" value="ECO:0007669"/>
    <property type="project" value="UniProtKB-KW"/>
</dbReference>
<keyword evidence="5" id="KW-0067">ATP-binding</keyword>
<organism evidence="9 10">
    <name type="scientific">Plasmodium falciparum MaliPS096_E11</name>
    <dbReference type="NCBI Taxonomy" id="1036727"/>
    <lineage>
        <taxon>Eukaryota</taxon>
        <taxon>Sar</taxon>
        <taxon>Alveolata</taxon>
        <taxon>Apicomplexa</taxon>
        <taxon>Aconoidasida</taxon>
        <taxon>Haemosporida</taxon>
        <taxon>Plasmodiidae</taxon>
        <taxon>Plasmodium</taxon>
        <taxon>Plasmodium (Laverania)</taxon>
    </lineage>
</organism>
<evidence type="ECO:0000256" key="4">
    <source>
        <dbReference type="ARBA" id="ARBA00022777"/>
    </source>
</evidence>
<dbReference type="SMART" id="SM00220">
    <property type="entry name" value="S_TKc"/>
    <property type="match status" value="1"/>
</dbReference>
<dbReference type="Proteomes" id="UP000030699">
    <property type="component" value="Unassembled WGS sequence"/>
</dbReference>
<dbReference type="Gene3D" id="1.10.510.10">
    <property type="entry name" value="Transferase(Phosphotransferase) domain 1"/>
    <property type="match status" value="1"/>
</dbReference>
<evidence type="ECO:0000256" key="1">
    <source>
        <dbReference type="ARBA" id="ARBA00022527"/>
    </source>
</evidence>
<dbReference type="PANTHER" id="PTHR24349">
    <property type="entry name" value="SERINE/THREONINE-PROTEIN KINASE"/>
    <property type="match status" value="1"/>
</dbReference>
<name>A0A024WQK5_PLAFA</name>
<feature type="region of interest" description="Disordered" evidence="6">
    <location>
        <begin position="1"/>
        <end position="27"/>
    </location>
</feature>